<evidence type="ECO:0000313" key="1">
    <source>
        <dbReference type="EMBL" id="UPI41574.1"/>
    </source>
</evidence>
<reference evidence="1" key="1">
    <citation type="submission" date="2021-09" db="EMBL/GenBank/DDBJ databases">
        <title>Ancient defensive terpene biosynthetic gene clusters in the soft corals (Octocorallia).</title>
        <authorList>
            <person name="Schmidt E."/>
            <person name="Lin Z."/>
            <person name="Scesa P."/>
        </authorList>
    </citation>
    <scope>NUCLEOTIDE SEQUENCE</scope>
</reference>
<accession>A0A8T9VYK6</accession>
<dbReference type="AlphaFoldDB" id="A0A8T9VYK6"/>
<dbReference type="Gene3D" id="1.10.600.10">
    <property type="entry name" value="Farnesyl Diphosphate Synthase"/>
    <property type="match status" value="1"/>
</dbReference>
<proteinExistence type="evidence at transcript level"/>
<name>A0A8T9VYK6_9CNID</name>
<sequence>MVHMKEVYPPKEWCKYHFEIAKKPIDPELYDEEAVIEYLDGLDVCHDRKKIIKYGRAGNPFRLMHWHYPVIPDHLLSRKLIKIWSEMNHALFVTDDILESFDESEMRQVCDAFQMLDKHLCDLQFPDFPTQDEMKNWLSQRNVNDKVIPQVLFWTNFGISVVKAALQLGQFSLDDVKYYWRRMSVVSALYYEAIKTNCSPCKVPYYELIWRRLFDGHVMIWGISFEAVRGAIGKLKGHLPLVNELGFLFSSFVVTVNDIYSESREKEDGLKACNVFRSLTEGETASTESDVVENSVRVVNSIIEVMYKKIEKAKEENPDNTDLCNVLDNMGAAVVGWLVFHQLTPRYKDGGWRLSLVEVTGEKLEEWKRSKDEDLPEEVKYLLYHFSPKGKAKQLSDYIQSGVINMHGNLLPA</sequence>
<dbReference type="EMBL" id="OK081319">
    <property type="protein sequence ID" value="UPI41574.1"/>
    <property type="molecule type" value="mRNA"/>
</dbReference>
<protein>
    <submittedName>
        <fullName evidence="1">TPS8</fullName>
    </submittedName>
</protein>
<dbReference type="InterPro" id="IPR008949">
    <property type="entry name" value="Isoprenoid_synthase_dom_sf"/>
</dbReference>
<organism evidence="1">
    <name type="scientific">Erythropodium caribaeorum</name>
    <dbReference type="NCBI Taxonomy" id="86550"/>
    <lineage>
        <taxon>Eukaryota</taxon>
        <taxon>Metazoa</taxon>
        <taxon>Cnidaria</taxon>
        <taxon>Anthozoa</taxon>
        <taxon>Octocorallia</taxon>
        <taxon>Malacalcyonacea</taxon>
        <taxon>Alcyoniidae</taxon>
        <taxon>Erythropodium</taxon>
    </lineage>
</organism>
<dbReference type="SUPFAM" id="SSF48576">
    <property type="entry name" value="Terpenoid synthases"/>
    <property type="match status" value="1"/>
</dbReference>